<dbReference type="InterPro" id="IPR017896">
    <property type="entry name" value="4Fe4S_Fe-S-bd"/>
</dbReference>
<dbReference type="InterPro" id="IPR017900">
    <property type="entry name" value="4Fe4S_Fe_S_CS"/>
</dbReference>
<dbReference type="PANTHER" id="PTHR24960:SF79">
    <property type="entry name" value="PHOTOSYSTEM I IRON-SULFUR CENTER"/>
    <property type="match status" value="1"/>
</dbReference>
<reference evidence="6 7" key="1">
    <citation type="submission" date="2018-08" db="EMBL/GenBank/DDBJ databases">
        <title>Draft genome sequence of Psychrilyobacter sp. strain SD5 isolated from Black Sea water.</title>
        <authorList>
            <person name="Yadav S."/>
            <person name="Villanueva L."/>
            <person name="Damste J.S.S."/>
        </authorList>
    </citation>
    <scope>NUCLEOTIDE SEQUENCE [LARGE SCALE GENOMIC DNA]</scope>
    <source>
        <strain evidence="6 7">SD5</strain>
    </source>
</reference>
<feature type="domain" description="4Fe-4S ferredoxin-type" evidence="5">
    <location>
        <begin position="38"/>
        <end position="62"/>
    </location>
</feature>
<dbReference type="SUPFAM" id="SSF54862">
    <property type="entry name" value="4Fe-4S ferredoxins"/>
    <property type="match status" value="1"/>
</dbReference>
<comment type="caution">
    <text evidence="6">The sequence shown here is derived from an EMBL/GenBank/DDBJ whole genome shotgun (WGS) entry which is preliminary data.</text>
</comment>
<dbReference type="InterPro" id="IPR050157">
    <property type="entry name" value="PSI_iron-sulfur_center"/>
</dbReference>
<proteinExistence type="predicted"/>
<keyword evidence="3" id="KW-0408">Iron</keyword>
<accession>A0ABX9KJR0</accession>
<evidence type="ECO:0000313" key="7">
    <source>
        <dbReference type="Proteomes" id="UP000263486"/>
    </source>
</evidence>
<keyword evidence="1" id="KW-0004">4Fe-4S</keyword>
<dbReference type="Proteomes" id="UP000263486">
    <property type="component" value="Unassembled WGS sequence"/>
</dbReference>
<dbReference type="PROSITE" id="PS51379">
    <property type="entry name" value="4FE4S_FER_2"/>
    <property type="match status" value="2"/>
</dbReference>
<dbReference type="Pfam" id="PF14697">
    <property type="entry name" value="Fer4_21"/>
    <property type="match status" value="1"/>
</dbReference>
<gene>
    <name evidence="6" type="ORF">DYH56_03945</name>
</gene>
<dbReference type="PANTHER" id="PTHR24960">
    <property type="entry name" value="PHOTOSYSTEM I IRON-SULFUR CENTER-RELATED"/>
    <property type="match status" value="1"/>
</dbReference>
<feature type="domain" description="4Fe-4S ferredoxin-type" evidence="5">
    <location>
        <begin position="65"/>
        <end position="94"/>
    </location>
</feature>
<evidence type="ECO:0000259" key="5">
    <source>
        <dbReference type="PROSITE" id="PS51379"/>
    </source>
</evidence>
<dbReference type="PROSITE" id="PS00198">
    <property type="entry name" value="4FE4S_FER_1"/>
    <property type="match status" value="1"/>
</dbReference>
<keyword evidence="2" id="KW-0479">Metal-binding</keyword>
<keyword evidence="7" id="KW-1185">Reference proteome</keyword>
<organism evidence="6 7">
    <name type="scientific">Psychrilyobacter piezotolerans</name>
    <dbReference type="NCBI Taxonomy" id="2293438"/>
    <lineage>
        <taxon>Bacteria</taxon>
        <taxon>Fusobacteriati</taxon>
        <taxon>Fusobacteriota</taxon>
        <taxon>Fusobacteriia</taxon>
        <taxon>Fusobacteriales</taxon>
        <taxon>Fusobacteriaceae</taxon>
        <taxon>Psychrilyobacter</taxon>
    </lineage>
</organism>
<evidence type="ECO:0000256" key="2">
    <source>
        <dbReference type="ARBA" id="ARBA00022723"/>
    </source>
</evidence>
<dbReference type="EMBL" id="QUAJ01000005">
    <property type="protein sequence ID" value="REI42291.1"/>
    <property type="molecule type" value="Genomic_DNA"/>
</dbReference>
<evidence type="ECO:0000313" key="6">
    <source>
        <dbReference type="EMBL" id="REI42291.1"/>
    </source>
</evidence>
<dbReference type="Gene3D" id="3.30.70.20">
    <property type="match status" value="1"/>
</dbReference>
<sequence>MIHKAKVEIFDFDFSCKNRDHKLLRTRAAFGGMPYNEAGPKITDRCIQCGLCYKKCSFKAIEKGTPYRVISERCDDCGDCISVCPVGAIDLSSPF</sequence>
<evidence type="ECO:0000256" key="1">
    <source>
        <dbReference type="ARBA" id="ARBA00022485"/>
    </source>
</evidence>
<protein>
    <submittedName>
        <fullName evidence="6">4Fe-4S dicluster domain-containing protein</fullName>
    </submittedName>
</protein>
<keyword evidence="4" id="KW-0411">Iron-sulfur</keyword>
<evidence type="ECO:0000256" key="3">
    <source>
        <dbReference type="ARBA" id="ARBA00023004"/>
    </source>
</evidence>
<name>A0ABX9KJR0_9FUSO</name>
<evidence type="ECO:0000256" key="4">
    <source>
        <dbReference type="ARBA" id="ARBA00023014"/>
    </source>
</evidence>